<sequence>MTIPTDGDAGSDKNPPEGKLRAHLGVKSRQIHEGLIPLRLRRSWLSVNGDFPIYMDIRNLESSTTQKTWVSTFQKLHSLNPSIQKTLEAHVTRLWVRHKWALPIKMLRVITIFKVKKDPSLSLPPFACPPLAIGVSHGDSTEDDTVLEKAPQACLREEVTVNQSVPTRGRFVSTPVRKETERALTGIPHGEAQGTLKLPEAGEGSRWASQKLTSCLTSTTCESRTILGASRGGLETPAVPGTCVVQDGGQPGLQADIRSELQHRVEVKSVSQSHVCTQAVQVPDSSTDVLHGTDNLVCMASQGHLHSTSLGDMLASQMVYDLMADTERSPGQQNSKILEHQHSKKRESKMSALTDKGDTSRRLAPEKFKYLETSMPTQDHGMEDTRKWKCCQVLPQKKPVSSEGTFQGSVRTFLPWISTLKNIKGQDKPQRSSKPASSPAQRPAKSSPRVDCKIAEVQQLMQDARRKPGGNKLVKCERCALELNKHKEEEDQASIKPQGLRFPAAIILVDTQSTTEGWDVQPLTNATAVLSGKSTPVT</sequence>
<dbReference type="AlphaFoldDB" id="A0A091E2N6"/>
<accession>A0A091E2N6</accession>
<evidence type="ECO:0000256" key="3">
    <source>
        <dbReference type="ARBA" id="ARBA00022782"/>
    </source>
</evidence>
<evidence type="ECO:0000259" key="10">
    <source>
        <dbReference type="Pfam" id="PF14650"/>
    </source>
</evidence>
<feature type="domain" description="SPATA31" evidence="10">
    <location>
        <begin position="11"/>
        <end position="44"/>
    </location>
</feature>
<evidence type="ECO:0000256" key="8">
    <source>
        <dbReference type="ARBA" id="ARBA00037695"/>
    </source>
</evidence>
<gene>
    <name evidence="11" type="ORF">H920_01793</name>
</gene>
<evidence type="ECO:0000313" key="11">
    <source>
        <dbReference type="EMBL" id="KFO36800.1"/>
    </source>
</evidence>
<dbReference type="GO" id="GO:0016020">
    <property type="term" value="C:membrane"/>
    <property type="evidence" value="ECO:0007669"/>
    <property type="project" value="UniProtKB-SubCell"/>
</dbReference>
<evidence type="ECO:0000256" key="9">
    <source>
        <dbReference type="SAM" id="MobiDB-lite"/>
    </source>
</evidence>
<feature type="region of interest" description="Disordered" evidence="9">
    <location>
        <begin position="327"/>
        <end position="361"/>
    </location>
</feature>
<comment type="subcellular location">
    <subcellularLocation>
        <location evidence="1">Membrane</location>
        <topology evidence="1">Single-pass membrane protein</topology>
    </subcellularLocation>
</comment>
<keyword evidence="2" id="KW-0812">Transmembrane</keyword>
<dbReference type="PANTHER" id="PTHR21859:SF55">
    <property type="entry name" value="SPERMATOGENESIS-ASSOCIATED PROTEIN 31A1-RELATED"/>
    <property type="match status" value="1"/>
</dbReference>
<proteinExistence type="inferred from homology"/>
<keyword evidence="5" id="KW-1133">Transmembrane helix</keyword>
<comment type="function">
    <text evidence="8">May play a role in spermatogenesis.</text>
</comment>
<evidence type="ECO:0000256" key="2">
    <source>
        <dbReference type="ARBA" id="ARBA00022692"/>
    </source>
</evidence>
<protein>
    <submittedName>
        <fullName evidence="11">Protein FAM75A1</fullName>
    </submittedName>
</protein>
<organism evidence="11 12">
    <name type="scientific">Fukomys damarensis</name>
    <name type="common">Damaraland mole rat</name>
    <name type="synonym">Cryptomys damarensis</name>
    <dbReference type="NCBI Taxonomy" id="885580"/>
    <lineage>
        <taxon>Eukaryota</taxon>
        <taxon>Metazoa</taxon>
        <taxon>Chordata</taxon>
        <taxon>Craniata</taxon>
        <taxon>Vertebrata</taxon>
        <taxon>Euteleostomi</taxon>
        <taxon>Mammalia</taxon>
        <taxon>Eutheria</taxon>
        <taxon>Euarchontoglires</taxon>
        <taxon>Glires</taxon>
        <taxon>Rodentia</taxon>
        <taxon>Hystricomorpha</taxon>
        <taxon>Bathyergidae</taxon>
        <taxon>Fukomys</taxon>
    </lineage>
</organism>
<reference evidence="11 12" key="1">
    <citation type="submission" date="2013-11" db="EMBL/GenBank/DDBJ databases">
        <title>The Damaraland mole rat (Fukomys damarensis) genome and evolution of African mole rats.</title>
        <authorList>
            <person name="Gladyshev V.N."/>
            <person name="Fang X."/>
        </authorList>
    </citation>
    <scope>NUCLEOTIDE SEQUENCE [LARGE SCALE GENOMIC DNA]</scope>
    <source>
        <tissue evidence="11">Liver</tissue>
    </source>
</reference>
<keyword evidence="12" id="KW-1185">Reference proteome</keyword>
<comment type="similarity">
    <text evidence="7">Belongs to the SPATA31 family.</text>
</comment>
<evidence type="ECO:0000313" key="12">
    <source>
        <dbReference type="Proteomes" id="UP000028990"/>
    </source>
</evidence>
<dbReference type="GO" id="GO:0030154">
    <property type="term" value="P:cell differentiation"/>
    <property type="evidence" value="ECO:0007669"/>
    <property type="project" value="UniProtKB-KW"/>
</dbReference>
<evidence type="ECO:0000256" key="6">
    <source>
        <dbReference type="ARBA" id="ARBA00023136"/>
    </source>
</evidence>
<dbReference type="Pfam" id="PF14650">
    <property type="entry name" value="FAM75"/>
    <property type="match status" value="1"/>
</dbReference>
<evidence type="ECO:0000256" key="4">
    <source>
        <dbReference type="ARBA" id="ARBA00022871"/>
    </source>
</evidence>
<keyword evidence="4" id="KW-0744">Spermatogenesis</keyword>
<feature type="compositionally biased region" description="Basic and acidic residues" evidence="9">
    <location>
        <begin position="10"/>
        <end position="20"/>
    </location>
</feature>
<dbReference type="PANTHER" id="PTHR21859">
    <property type="entry name" value="ACROSOME-SPECIFIC PROTEIN"/>
    <property type="match status" value="1"/>
</dbReference>
<feature type="region of interest" description="Disordered" evidence="9">
    <location>
        <begin position="422"/>
        <end position="450"/>
    </location>
</feature>
<evidence type="ECO:0000256" key="7">
    <source>
        <dbReference type="ARBA" id="ARBA00035009"/>
    </source>
</evidence>
<dbReference type="eggNOG" id="ENOG502RU0E">
    <property type="taxonomic scope" value="Eukaryota"/>
</dbReference>
<dbReference type="Proteomes" id="UP000028990">
    <property type="component" value="Unassembled WGS sequence"/>
</dbReference>
<evidence type="ECO:0000256" key="5">
    <source>
        <dbReference type="ARBA" id="ARBA00022989"/>
    </source>
</evidence>
<feature type="region of interest" description="Disordered" evidence="9">
    <location>
        <begin position="1"/>
        <end position="20"/>
    </location>
</feature>
<name>A0A091E2N6_FUKDA</name>
<dbReference type="GO" id="GO:0007283">
    <property type="term" value="P:spermatogenesis"/>
    <property type="evidence" value="ECO:0007669"/>
    <property type="project" value="UniProtKB-KW"/>
</dbReference>
<dbReference type="InterPro" id="IPR039509">
    <property type="entry name" value="SPATA31"/>
</dbReference>
<evidence type="ECO:0000256" key="1">
    <source>
        <dbReference type="ARBA" id="ARBA00004167"/>
    </source>
</evidence>
<keyword evidence="6" id="KW-0472">Membrane</keyword>
<dbReference type="EMBL" id="KN121259">
    <property type="protein sequence ID" value="KFO36800.1"/>
    <property type="molecule type" value="Genomic_DNA"/>
</dbReference>
<keyword evidence="3" id="KW-0221">Differentiation</keyword>